<proteinExistence type="predicted"/>
<evidence type="ECO:0008006" key="4">
    <source>
        <dbReference type="Google" id="ProtNLM"/>
    </source>
</evidence>
<dbReference type="OrthoDB" id="6184272at2"/>
<dbReference type="AlphaFoldDB" id="A0A2D0INC3"/>
<dbReference type="RefSeq" id="WP_099137366.1">
    <property type="nucleotide sequence ID" value="NZ_CAWNNJ010000107.1"/>
</dbReference>
<feature type="transmembrane region" description="Helical" evidence="1">
    <location>
        <begin position="308"/>
        <end position="327"/>
    </location>
</feature>
<accession>A0A2D0INC3</accession>
<organism evidence="2 3">
    <name type="scientific">Xenorhabdus budapestensis</name>
    <dbReference type="NCBI Taxonomy" id="290110"/>
    <lineage>
        <taxon>Bacteria</taxon>
        <taxon>Pseudomonadati</taxon>
        <taxon>Pseudomonadota</taxon>
        <taxon>Gammaproteobacteria</taxon>
        <taxon>Enterobacterales</taxon>
        <taxon>Morganellaceae</taxon>
        <taxon>Xenorhabdus</taxon>
    </lineage>
</organism>
<protein>
    <recommendedName>
        <fullName evidence="4">Phage-related membrane protein</fullName>
    </recommendedName>
</protein>
<keyword evidence="1" id="KW-0812">Transmembrane</keyword>
<evidence type="ECO:0000313" key="3">
    <source>
        <dbReference type="Proteomes" id="UP000225833"/>
    </source>
</evidence>
<dbReference type="Proteomes" id="UP000225833">
    <property type="component" value="Unassembled WGS sequence"/>
</dbReference>
<gene>
    <name evidence="2" type="ORF">Xbud_03613</name>
</gene>
<dbReference type="EMBL" id="NIBS01000039">
    <property type="protein sequence ID" value="PHM23290.1"/>
    <property type="molecule type" value="Genomic_DNA"/>
</dbReference>
<reference evidence="2 3" key="1">
    <citation type="journal article" date="2017" name="Nat. Microbiol.">
        <title>Natural product diversity associated with the nematode symbionts Photorhabdus and Xenorhabdus.</title>
        <authorList>
            <person name="Tobias N.J."/>
            <person name="Wolff H."/>
            <person name="Djahanschiri B."/>
            <person name="Grundmann F."/>
            <person name="Kronenwerth M."/>
            <person name="Shi Y.M."/>
            <person name="Simonyi S."/>
            <person name="Grun P."/>
            <person name="Shapiro-Ilan D."/>
            <person name="Pidot S.J."/>
            <person name="Stinear T.P."/>
            <person name="Ebersberger I."/>
            <person name="Bode H.B."/>
        </authorList>
    </citation>
    <scope>NUCLEOTIDE SEQUENCE [LARGE SCALE GENOMIC DNA]</scope>
    <source>
        <strain evidence="2 3">DSM 16342</strain>
    </source>
</reference>
<sequence>MANFSTIVELYRASSKPSFDGRSFSAAVELTDNVHKLIASLIEAKGRFGSFEDLELDGEHVEEDDILSLTEGSISYTFITPKNNGAERFYREEKEFIGINSIKKGTMPNNYYIASIDYCSQDDKKPDFILKIEKTCSIIKSLAEIAHFHDTKSELNNYRLVFVRNSDAKSTSIALETSFSEKMLECDHIDDGVLKNIITNDSSTMPHYAEKIGIFRNTLVEFISEKDYTFEMLIQKWPDFIHLFENNLSTYMSGFSFHKARKEVATAEAEFAEKISKITNELTNKVLSLPVSLLASLGIFKLTNSYEILVILSGIILTSIFVFLILFNQEKQFFRICHAKDIAFKPFNTESIRYPEDLKVDIKNALDELNNNQRTCHRTIRFLKFLSWVPTFVAIGIFLYKIF</sequence>
<evidence type="ECO:0000256" key="1">
    <source>
        <dbReference type="SAM" id="Phobius"/>
    </source>
</evidence>
<evidence type="ECO:0000313" key="2">
    <source>
        <dbReference type="EMBL" id="PHM23290.1"/>
    </source>
</evidence>
<keyword evidence="1" id="KW-0472">Membrane</keyword>
<name>A0A2D0INC3_XENBU</name>
<keyword evidence="1" id="KW-1133">Transmembrane helix</keyword>
<comment type="caution">
    <text evidence="2">The sequence shown here is derived from an EMBL/GenBank/DDBJ whole genome shotgun (WGS) entry which is preliminary data.</text>
</comment>
<feature type="transmembrane region" description="Helical" evidence="1">
    <location>
        <begin position="382"/>
        <end position="400"/>
    </location>
</feature>